<feature type="coiled-coil region" evidence="4">
    <location>
        <begin position="38"/>
        <end position="65"/>
    </location>
</feature>
<accession>A0A9W8IBV9</accession>
<dbReference type="PANTHER" id="PTHR28529:SF2">
    <property type="entry name" value="DNA REPAIR PROTEIN SWI5 HOMOLOG"/>
    <property type="match status" value="1"/>
</dbReference>
<dbReference type="GO" id="GO:0000724">
    <property type="term" value="P:double-strand break repair via homologous recombination"/>
    <property type="evidence" value="ECO:0007669"/>
    <property type="project" value="TreeGrafter"/>
</dbReference>
<dbReference type="Pfam" id="PF07061">
    <property type="entry name" value="Swi5"/>
    <property type="match status" value="1"/>
</dbReference>
<reference evidence="6" key="1">
    <citation type="submission" date="2022-07" db="EMBL/GenBank/DDBJ databases">
        <title>Phylogenomic reconstructions and comparative analyses of Kickxellomycotina fungi.</title>
        <authorList>
            <person name="Reynolds N.K."/>
            <person name="Stajich J.E."/>
            <person name="Barry K."/>
            <person name="Grigoriev I.V."/>
            <person name="Crous P."/>
            <person name="Smith M.E."/>
        </authorList>
    </citation>
    <scope>NUCLEOTIDE SEQUENCE</scope>
    <source>
        <strain evidence="6">NRRL 1566</strain>
    </source>
</reference>
<keyword evidence="3" id="KW-0234">DNA repair</keyword>
<sequence>MEASPTRKSQPAADLCSLIPESNDDQESPLSLLIAERKQELQAAISTLKADVEELSKKRDALLEESWLTVEEARRLNDQHIDRLHRYNDIKDAAQKLFGKLAELKGKTVKEIYEEYQVDIND</sequence>
<dbReference type="AlphaFoldDB" id="A0A9W8IBV9"/>
<dbReference type="InterPro" id="IPR010760">
    <property type="entry name" value="DNA-repair_Swi5"/>
</dbReference>
<dbReference type="GO" id="GO:0032798">
    <property type="term" value="C:Swi5-Sfr1 complex"/>
    <property type="evidence" value="ECO:0007669"/>
    <property type="project" value="TreeGrafter"/>
</dbReference>
<evidence type="ECO:0000256" key="3">
    <source>
        <dbReference type="ARBA" id="ARBA00023204"/>
    </source>
</evidence>
<gene>
    <name evidence="6" type="primary">SWI5</name>
    <name evidence="6" type="ORF">IWW36_001252</name>
</gene>
<comment type="similarity">
    <text evidence="1">Belongs to the SWI5/SAE3 family.</text>
</comment>
<evidence type="ECO:0000256" key="5">
    <source>
        <dbReference type="SAM" id="MobiDB-lite"/>
    </source>
</evidence>
<organism evidence="6 7">
    <name type="scientific">Coemansia brasiliensis</name>
    <dbReference type="NCBI Taxonomy" id="2650707"/>
    <lineage>
        <taxon>Eukaryota</taxon>
        <taxon>Fungi</taxon>
        <taxon>Fungi incertae sedis</taxon>
        <taxon>Zoopagomycota</taxon>
        <taxon>Kickxellomycotina</taxon>
        <taxon>Kickxellomycetes</taxon>
        <taxon>Kickxellales</taxon>
        <taxon>Kickxellaceae</taxon>
        <taxon>Coemansia</taxon>
    </lineage>
</organism>
<evidence type="ECO:0000256" key="1">
    <source>
        <dbReference type="ARBA" id="ARBA00008060"/>
    </source>
</evidence>
<keyword evidence="7" id="KW-1185">Reference proteome</keyword>
<proteinExistence type="inferred from homology"/>
<feature type="region of interest" description="Disordered" evidence="5">
    <location>
        <begin position="1"/>
        <end position="25"/>
    </location>
</feature>
<evidence type="ECO:0000313" key="6">
    <source>
        <dbReference type="EMBL" id="KAJ2851231.1"/>
    </source>
</evidence>
<dbReference type="Proteomes" id="UP001139887">
    <property type="component" value="Unassembled WGS sequence"/>
</dbReference>
<dbReference type="PANTHER" id="PTHR28529">
    <property type="entry name" value="DNA REPAIR PROTEIN SWI5 HOMOLOG"/>
    <property type="match status" value="1"/>
</dbReference>
<evidence type="ECO:0000313" key="7">
    <source>
        <dbReference type="Proteomes" id="UP001139887"/>
    </source>
</evidence>
<dbReference type="EMBL" id="JANBUW010000015">
    <property type="protein sequence ID" value="KAJ2851231.1"/>
    <property type="molecule type" value="Genomic_DNA"/>
</dbReference>
<dbReference type="Gene3D" id="1.20.5.170">
    <property type="match status" value="1"/>
</dbReference>
<keyword evidence="4" id="KW-0175">Coiled coil</keyword>
<dbReference type="OrthoDB" id="255837at2759"/>
<keyword evidence="2" id="KW-0227">DNA damage</keyword>
<name>A0A9W8IBV9_9FUNG</name>
<evidence type="ECO:0000256" key="2">
    <source>
        <dbReference type="ARBA" id="ARBA00022763"/>
    </source>
</evidence>
<comment type="caution">
    <text evidence="6">The sequence shown here is derived from an EMBL/GenBank/DDBJ whole genome shotgun (WGS) entry which is preliminary data.</text>
</comment>
<dbReference type="GO" id="GO:0034974">
    <property type="term" value="C:Swi5-Swi2 complex"/>
    <property type="evidence" value="ECO:0007669"/>
    <property type="project" value="TreeGrafter"/>
</dbReference>
<evidence type="ECO:0000256" key="4">
    <source>
        <dbReference type="SAM" id="Coils"/>
    </source>
</evidence>
<protein>
    <submittedName>
        <fullName evidence="6">Swi5-like zinc finger protein</fullName>
    </submittedName>
</protein>